<dbReference type="NCBIfam" id="TIGR02232">
    <property type="entry name" value="myxo_disulf_rpt"/>
    <property type="match status" value="1"/>
</dbReference>
<feature type="signal peptide" evidence="6">
    <location>
        <begin position="1"/>
        <end position="23"/>
    </location>
</feature>
<feature type="compositionally biased region" description="Low complexity" evidence="4">
    <location>
        <begin position="3656"/>
        <end position="3681"/>
    </location>
</feature>
<feature type="compositionally biased region" description="Polar residues" evidence="4">
    <location>
        <begin position="3588"/>
        <end position="3602"/>
    </location>
</feature>
<dbReference type="EMBL" id="CAMXCT010000940">
    <property type="protein sequence ID" value="CAI3984963.1"/>
    <property type="molecule type" value="Genomic_DNA"/>
</dbReference>
<evidence type="ECO:0000256" key="3">
    <source>
        <dbReference type="ARBA" id="ARBA00023157"/>
    </source>
</evidence>
<feature type="domain" description="Farnesoic acid O-methyl transferase" evidence="7">
    <location>
        <begin position="291"/>
        <end position="389"/>
    </location>
</feature>
<feature type="compositionally biased region" description="Pro residues" evidence="4">
    <location>
        <begin position="3609"/>
        <end position="3620"/>
    </location>
</feature>
<feature type="compositionally biased region" description="Basic and acidic residues" evidence="4">
    <location>
        <begin position="3944"/>
        <end position="3953"/>
    </location>
</feature>
<feature type="domain" description="Farnesoic acid O-methyl transferase" evidence="7">
    <location>
        <begin position="2367"/>
        <end position="2481"/>
    </location>
</feature>
<dbReference type="InterPro" id="IPR008979">
    <property type="entry name" value="Galactose-bd-like_sf"/>
</dbReference>
<dbReference type="EMBL" id="CAMXCT020000940">
    <property type="protein sequence ID" value="CAL1138338.1"/>
    <property type="molecule type" value="Genomic_DNA"/>
</dbReference>
<keyword evidence="10" id="KW-1185">Reference proteome</keyword>
<feature type="region of interest" description="Disordered" evidence="4">
    <location>
        <begin position="3944"/>
        <end position="3978"/>
    </location>
</feature>
<evidence type="ECO:0000256" key="5">
    <source>
        <dbReference type="SAM" id="Phobius"/>
    </source>
</evidence>
<dbReference type="Proteomes" id="UP001152797">
    <property type="component" value="Unassembled WGS sequence"/>
</dbReference>
<gene>
    <name evidence="8" type="ORF">C1SCF055_LOCUS12454</name>
</gene>
<evidence type="ECO:0000256" key="2">
    <source>
        <dbReference type="ARBA" id="ARBA00022737"/>
    </source>
</evidence>
<evidence type="ECO:0000313" key="9">
    <source>
        <dbReference type="EMBL" id="CAL1138338.1"/>
    </source>
</evidence>
<sequence>MTRVTRAMRRFLLFLAGLPLVAANTCTGTPHVGPMQDASSCGGLAHCGECQVQCSCQGLGNNCLGSDTLLRCLGHDDPIRNLSKDQFQYGTCNSADTSAVGLVAADPCGYELCCPASPFVPSGCNNAIEQRLGMEGQCQAMIASGTYSCEASFCHSCGPLAGQCDQYCGYGACAVCGDCWPSARTTADGRARCDDGNSQDGDGCSSTCEVEDGWTCTREVVPIMNTALNIQTIIEVDRCRKCTDSPVGWTDLQGYTCQDYEFFQACDAGSSSTDPLVAGGRLRLTPEYFQYQFLYDLNVTMSQPLMMIVTVTAASNAHIFLGKPQEYGFEIVLGGWNNGLSVLRVYPSEVQLDNKYDAVLDASSPRSFWVYYSSDGNLSVGIGEVFWNQTILHGSYLSMHEVQTYGWVDASNTSLLNQVHITTGWSSTGVWDVRLVQGFAGLTIQDLANGGIDATSACCACSGGVFGRPCEQRTTGALPWVARGNVRTQSRRLAGGFQDAILLGAPSVDGFALNIQFVDCEAASGCMLDAIVLPSEAKDKVLTPLRQVWTQVMYPGCRTFDHAQVGSYFIWRTSDCNFTAGTLYAVALHLTTTGGDYLHIMDLQVPGLPASEVTALSFKDLDVRGGYMRGEVSIEGLEDESNVLQYRTYFGQAEGTKIGFISDKRAAKIGWINTFASGGLRSGFNNECLYGDCNWNMHLARSAQNGRPVPQYIIRHKNTGYCLCYPFQELTETVCPTELLTLDAPVTYKYTPTGNGALLDRNNDYYKTVWYRNIGESGVRTFDSVKAIMEQVCNDMLPCVGILVLDPGYDGILLLDRRYGTSEYPGQWPPDLHPALQAVGAEQAWEAYSDSQALAPANPSRTSLDIINDPFWQPWRAYIREVQEDCLWMLQDRIFNGTVESRLMSSAAHDCLCQVPAESDTVGPDGLLVPAQDTMWHQPLVGKFCDAMVLDFRINNKEVRTTGYCEWELHPSVPSDFVVGLDATMNDSVTTSGPVEWTIFEGAESWKLTGSGALPIPDTILASNYTLAAWVNIPSFDFLNASDAAVISIFDSLGLSGREEPCLQVSQRAQLDGRPAFCGGDFLCNASQVDCCYFGYGTSTTTTTTSTAGNNTMEDEQCGCSCAISMTEEVANEFGHPLPGNKWALQMRACDSEVPWDSGTDITVPLGGSSNWLLLVAAADSETTTFYTSQPLAPEVVTYNQSFGCDSPGCRTTVIFRDIPRDPSRTCALEVDVWVTDYTNNEHHAMPEVVEVISVRGSAPVNSRDVRRYCHPGAANQLNWLYNCVHKENLDEWVLSTSADRAIRIELKISDFVDAYPKDGMYLSGFAAISCAQVMPPARGLPKSGSLHALGSVKRSCSGSTLKALGGAMGSTAAGDAPSIYISQAWAFQRMLPVDELMALHLGTRTRYHRDYQIPVTSTEIVKPGVEVVVSGILQCEFPGCSASVTLTGLPTNGDAQCFLTLKVRITDFSGPEEVVEYIRIDNDVHNVVENCWPQADGNPDAYYFCADSLDISQSVLRSSFLRDGEAVITAKISEDVDILDFRYQNRWMLYAEAEIRCLGGADKELQATVQVQPEVTHILAAPINAQGEGPMKSTPFVDSSNGFTEPPMILLASTAALQVSVQSAFPGQFWAFVTYRVDDGITMKDIYSGAYSSKAICEAPHRARGQLTIQDFRGDPFLVNCEFEPGIPYTLIVYVDALEAPWGGGEMVKLPFTGVMPDTPTNLPLVRARAMYFLDTNPLAAKVYGTLTITSAASEQNLTHYHLYYGSFGRIWPEGSEPFAIIPATGAYDYSVLVNAQLLPGANTFLVFCKNSYGESTLERRLGILDSSMILLQDPAITPSYNNGNLYLEVSTQMSGPGARVDVAVVPAGVEVDARSTTDYRQLDFGPISARTVCTERDIQYDLTSGSKVIGPCYMDPNKAYTVIVHVAIRYDCPCEDPCYCTGEMSFDSQAPSAGLDAANGRIILPDTVPPNLVLYPCDSTCNLDSKLRLTGHVSDPGNSYPVVTMCAACVPPYDPNNDPTPQALDPPRTCLRNGDSVPHRYWRLRIPQGEACLGKTTINILEAEFYQVSPLERTGRLVTPAAILAKVPEIAGANKAAAFDGSQASMYLMDTQFDAWLGVDVGIGNQEAMLRVRAFWESGCVPSKLVLEWSDDIITWTERMTTMPDTSQTMTDVYVDAGAVNWTSGAFYQVACTAESEKNVHIEGVTPGSAYHIHCWSVDSANTEGPQQQALAVTTVDFVSPFMTVSDPSAADYTARVHLDLQDPGKAYPALSTCVARELTGQSEALPAIQELSSRGQKCQYLEVTDRQNANGRIMMSDVFSARMLDRKLLIQQSAWGGHRQDYQSCGFNHQPMAQAGGCTARDSKQKVSFVVTVKSPRDLYLFIGPRNGEGYEILLGGWQNTRVTLGRGHSRNISNEGQAPPTVVVSWSTADNVPILDPGRFKTFWVDADPMTGLIRVGMDEIFGHHTLISYNDSAPISPLTSLLVGTQAPGNPAELYICPRLGNLLQGRSISSSSVAFHGVPEKAVDGQWGDNTFCEYCAQNDPLHVCASTRRQDTFSPPNFRISLGERLYLIKAVRLVVPSDGRPEQSAEWSVFVGNTGFRSDGLCTTIPDARGDNIWPCNPAQGNWLSVWGNVNQLKVLPEEFGIRICEIEAYADLQNNNRLEDITDQFNLNNGLPTPLIPDGGPQPIDIYGLQPNRDYEVFCYSEDLYGNLQYSLTSPLTVHTTDTTAPKLRINHIYPNDLSITVEVGLEDPGDAYPALARCMATTKEGRAPQEHDAYFEHRFWRIRFITTYTNVDPSCDGRVLLRSLDLQSWGGETFRREMFSSDPARPQDTIGLDTDDNNLIDSFEIAAWSVPVQDAWVGIDLQHMPETAARVRSRGFLLEGDLTVAIRWEGNVEELDLSVLGPGTEYLEFNLTEGDFYRVSDGGTYAVPCNPGDGCTTPIRSTLFVLALAGDYDITVYRRTEPPWSEMTIQLDIKRCGFEQSYPVVLSADEQNETIRSGVRVAFQGCHRKPQAAVANLRVWQSTVAGGGASENRMWYLADDDPNSCMETGGIGSDTPDAKPWWRVSLERTQLLQGIWLAGQGGPGIATHADVFTSPSIQQDVSAVVDLDSYNGQIFYIYNASTQYCYRVTIGQLIEEDRQSSASACDALGFTSTGTSYYYLIGSYTSTTNNEQSFENGVTCDRVAGQRHARLSTAIRTDGALEVTIREVRPCSYEAILHVPLSDILQHGTLCAEDVPIGVLQDPFQVPATRACFQESRGSTVWVVAKYGRLRLCEVELFTEPLPTVTQVSFDYGASGNGSVGAVCGANNISIEFSDDNVSWMKAWDAFADGSVFQHVQFARWSWWQRLFALPFHTNFSQAESRNVTIPSLRENSSYDVLCWATDAIGNDIMQSMVMLPLPWADTRKNVMTALVDYPGVRRLQDQDSQEDNETWKCESWIRELMVCEEEVATSDRVIPRVVQALLVEVQSTTEGFFTGNTERASFRLELRDGSCNNRLEGSGTECHVICRVLEQDLSWLTAPSWSGGSSCLYPRCDEKAWSNEYPVYLSFGMLQPGQDYTVVCYITDPWANQATQEFTLSIPAKTTQAPQSTEPRSTRGPLTPPPVTQPPSTAPRTTQAPEYYTRAPTVRTTGWASTTWPGHGGGGSSSTSRSWAQRSTEQTTTTVQATVPQATLPPWLETYTPTGPMRTEMTLSTSSREDAEAMQMPSAISALRSALRTSLQLGPLDELTIQGVEIYSEGTSGRRLSVRWLVRVKFTVEAYNAVQNKALVQRVGELGLSDSTVSSSFQEELSTQLAQRGASAEVGFVGSTPLQDGAQWSPVPAPPSPAGATTTSMAGAVVGPIGAIEEPDSNFGLIIPLAIAIVCACMGLLVGGAIYAIYSARPPNSPQGKLSKVANSNQALTSAESNPALFVPRTPSGRALLPDLRETAKAELHSVESMEEPHRKFRHSPAASSTRSGGREAHVVNVR</sequence>
<proteinExistence type="predicted"/>
<evidence type="ECO:0000256" key="6">
    <source>
        <dbReference type="SAM" id="SignalP"/>
    </source>
</evidence>
<evidence type="ECO:0000313" key="8">
    <source>
        <dbReference type="EMBL" id="CAI3984963.1"/>
    </source>
</evidence>
<dbReference type="SUPFAM" id="SSF49785">
    <property type="entry name" value="Galactose-binding domain-like"/>
    <property type="match status" value="2"/>
</dbReference>
<comment type="caution">
    <text evidence="8">The sequence shown here is derived from an EMBL/GenBank/DDBJ whole genome shotgun (WGS) entry which is preliminary data.</text>
</comment>
<dbReference type="InterPro" id="IPR022041">
    <property type="entry name" value="Methyltransf_FA"/>
</dbReference>
<dbReference type="InterPro" id="IPR011936">
    <property type="entry name" value="Myxo_disulph_rpt"/>
</dbReference>
<feature type="transmembrane region" description="Helical" evidence="5">
    <location>
        <begin position="3864"/>
        <end position="3889"/>
    </location>
</feature>
<keyword evidence="5" id="KW-1133">Transmembrane helix</keyword>
<feature type="region of interest" description="Disordered" evidence="4">
    <location>
        <begin position="3588"/>
        <end position="3699"/>
    </location>
</feature>
<keyword evidence="5" id="KW-0472">Membrane</keyword>
<keyword evidence="2" id="KW-0677">Repeat</keyword>
<reference evidence="8" key="1">
    <citation type="submission" date="2022-10" db="EMBL/GenBank/DDBJ databases">
        <authorList>
            <person name="Chen Y."/>
            <person name="Dougan E. K."/>
            <person name="Chan C."/>
            <person name="Rhodes N."/>
            <person name="Thang M."/>
        </authorList>
    </citation>
    <scope>NUCLEOTIDE SEQUENCE</scope>
</reference>
<keyword evidence="1 6" id="KW-0732">Signal</keyword>
<dbReference type="Pfam" id="PF12248">
    <property type="entry name" value="Methyltransf_FA"/>
    <property type="match status" value="2"/>
</dbReference>
<protein>
    <recommendedName>
        <fullName evidence="7">Farnesoic acid O-methyl transferase domain-containing protein</fullName>
    </recommendedName>
</protein>
<organism evidence="8">
    <name type="scientific">Cladocopium goreaui</name>
    <dbReference type="NCBI Taxonomy" id="2562237"/>
    <lineage>
        <taxon>Eukaryota</taxon>
        <taxon>Sar</taxon>
        <taxon>Alveolata</taxon>
        <taxon>Dinophyceae</taxon>
        <taxon>Suessiales</taxon>
        <taxon>Symbiodiniaceae</taxon>
        <taxon>Cladocopium</taxon>
    </lineage>
</organism>
<evidence type="ECO:0000256" key="4">
    <source>
        <dbReference type="SAM" id="MobiDB-lite"/>
    </source>
</evidence>
<keyword evidence="5" id="KW-0812">Transmembrane</keyword>
<evidence type="ECO:0000256" key="1">
    <source>
        <dbReference type="ARBA" id="ARBA00022729"/>
    </source>
</evidence>
<feature type="chain" id="PRO_5043272144" description="Farnesoic acid O-methyl transferase domain-containing protein" evidence="6">
    <location>
        <begin position="24"/>
        <end position="3978"/>
    </location>
</feature>
<dbReference type="Gene3D" id="2.60.120.260">
    <property type="entry name" value="Galactose-binding domain-like"/>
    <property type="match status" value="1"/>
</dbReference>
<keyword evidence="3" id="KW-1015">Disulfide bond</keyword>
<dbReference type="EMBL" id="CAMXCT030000940">
    <property type="protein sequence ID" value="CAL4772275.1"/>
    <property type="molecule type" value="Genomic_DNA"/>
</dbReference>
<dbReference type="OrthoDB" id="411870at2759"/>
<reference evidence="9" key="2">
    <citation type="submission" date="2024-04" db="EMBL/GenBank/DDBJ databases">
        <authorList>
            <person name="Chen Y."/>
            <person name="Shah S."/>
            <person name="Dougan E. K."/>
            <person name="Thang M."/>
            <person name="Chan C."/>
        </authorList>
    </citation>
    <scope>NUCLEOTIDE SEQUENCE [LARGE SCALE GENOMIC DNA]</scope>
</reference>
<evidence type="ECO:0000259" key="7">
    <source>
        <dbReference type="Pfam" id="PF12248"/>
    </source>
</evidence>
<evidence type="ECO:0000313" key="10">
    <source>
        <dbReference type="Proteomes" id="UP001152797"/>
    </source>
</evidence>
<name>A0A9P1FQT1_9DINO</name>
<accession>A0A9P1FQT1</accession>
<feature type="compositionally biased region" description="Basic and acidic residues" evidence="4">
    <location>
        <begin position="3968"/>
        <end position="3978"/>
    </location>
</feature>